<dbReference type="SMART" id="SM00409">
    <property type="entry name" value="IG"/>
    <property type="match status" value="1"/>
</dbReference>
<dbReference type="PROSITE" id="PS50835">
    <property type="entry name" value="IG_LIKE"/>
    <property type="match status" value="1"/>
</dbReference>
<organism evidence="9 10">
    <name type="scientific">Sarcophilus harrisii</name>
    <name type="common">Tasmanian devil</name>
    <name type="synonym">Sarcophilus laniarius</name>
    <dbReference type="NCBI Taxonomy" id="9305"/>
    <lineage>
        <taxon>Eukaryota</taxon>
        <taxon>Metazoa</taxon>
        <taxon>Chordata</taxon>
        <taxon>Craniata</taxon>
        <taxon>Vertebrata</taxon>
        <taxon>Euteleostomi</taxon>
        <taxon>Mammalia</taxon>
        <taxon>Metatheria</taxon>
        <taxon>Dasyuromorphia</taxon>
        <taxon>Dasyuridae</taxon>
        <taxon>Sarcophilus</taxon>
    </lineage>
</organism>
<evidence type="ECO:0000256" key="5">
    <source>
        <dbReference type="ARBA" id="ARBA00023319"/>
    </source>
</evidence>
<dbReference type="GO" id="GO:0042605">
    <property type="term" value="F:peptide antigen binding"/>
    <property type="evidence" value="ECO:0007669"/>
    <property type="project" value="TreeGrafter"/>
</dbReference>
<dbReference type="InterPro" id="IPR007110">
    <property type="entry name" value="Ig-like_dom"/>
</dbReference>
<keyword evidence="4" id="KW-0675">Receptor</keyword>
<evidence type="ECO:0000256" key="4">
    <source>
        <dbReference type="ARBA" id="ARBA00023170"/>
    </source>
</evidence>
<dbReference type="GO" id="GO:0002250">
    <property type="term" value="P:adaptive immune response"/>
    <property type="evidence" value="ECO:0007669"/>
    <property type="project" value="UniProtKB-KW"/>
</dbReference>
<reference evidence="9" key="2">
    <citation type="submission" date="2025-08" db="UniProtKB">
        <authorList>
            <consortium name="Ensembl"/>
        </authorList>
    </citation>
    <scope>IDENTIFICATION</scope>
</reference>
<dbReference type="AlphaFoldDB" id="A0A7N4NS00"/>
<dbReference type="Gene3D" id="2.60.40.10">
    <property type="entry name" value="Immunoglobulins"/>
    <property type="match status" value="1"/>
</dbReference>
<accession>A0A7N4NS00</accession>
<keyword evidence="6" id="KW-1279">T cell receptor</keyword>
<evidence type="ECO:0000256" key="6">
    <source>
        <dbReference type="ARBA" id="ARBA00043266"/>
    </source>
</evidence>
<dbReference type="InterPro" id="IPR036179">
    <property type="entry name" value="Ig-like_dom_sf"/>
</dbReference>
<evidence type="ECO:0000256" key="1">
    <source>
        <dbReference type="ARBA" id="ARBA00022729"/>
    </source>
</evidence>
<dbReference type="SUPFAM" id="SSF48726">
    <property type="entry name" value="Immunoglobulin"/>
    <property type="match status" value="1"/>
</dbReference>
<reference evidence="9" key="3">
    <citation type="submission" date="2025-09" db="UniProtKB">
        <authorList>
            <consortium name="Ensembl"/>
        </authorList>
    </citation>
    <scope>IDENTIFICATION</scope>
</reference>
<dbReference type="InterPro" id="IPR051006">
    <property type="entry name" value="TCR_variable_domain"/>
</dbReference>
<dbReference type="Pfam" id="PF07686">
    <property type="entry name" value="V-set"/>
    <property type="match status" value="1"/>
</dbReference>
<feature type="domain" description="Ig-like" evidence="8">
    <location>
        <begin position="13"/>
        <end position="104"/>
    </location>
</feature>
<dbReference type="PANTHER" id="PTHR19343:SF0">
    <property type="entry name" value="T CELL RECEPTOR ALPHA VARIABLE 23_DELTA VARIABLE 6"/>
    <property type="match status" value="1"/>
</dbReference>
<dbReference type="PANTHER" id="PTHR19343">
    <property type="entry name" value="T CELL RECEPTOR ALPHA VARIABLE 1-2"/>
    <property type="match status" value="1"/>
</dbReference>
<evidence type="ECO:0000256" key="2">
    <source>
        <dbReference type="ARBA" id="ARBA00022859"/>
    </source>
</evidence>
<sequence length="104" mass="11922">MLSSFQAGVRSQEQVSQSPQSLTVQEGKRVSMNCTYKNSAFDYFLWYKQDPGKGPELLMNIRLSMHKKESRRMIILLNKNDQHFSLHITDVQLADSGNYFCAAS</sequence>
<dbReference type="InParanoid" id="A0A7N4NS00"/>
<dbReference type="FunCoup" id="A0A7N4NS00">
    <property type="interactions" value="147"/>
</dbReference>
<evidence type="ECO:0000256" key="7">
    <source>
        <dbReference type="SAM" id="MobiDB-lite"/>
    </source>
</evidence>
<dbReference type="GeneTree" id="ENSGT00940000153130"/>
<dbReference type="InterPro" id="IPR013106">
    <property type="entry name" value="Ig_V-set"/>
</dbReference>
<keyword evidence="1" id="KW-0732">Signal</keyword>
<proteinExistence type="predicted"/>
<keyword evidence="3" id="KW-1064">Adaptive immunity</keyword>
<keyword evidence="5" id="KW-0393">Immunoglobulin domain</keyword>
<dbReference type="GO" id="GO:0042101">
    <property type="term" value="C:T cell receptor complex"/>
    <property type="evidence" value="ECO:0007669"/>
    <property type="project" value="UniProtKB-KW"/>
</dbReference>
<dbReference type="SMART" id="SM00406">
    <property type="entry name" value="IGv"/>
    <property type="match status" value="1"/>
</dbReference>
<evidence type="ECO:0000313" key="9">
    <source>
        <dbReference type="Ensembl" id="ENSSHAP00000027574.1"/>
    </source>
</evidence>
<feature type="region of interest" description="Disordered" evidence="7">
    <location>
        <begin position="1"/>
        <end position="25"/>
    </location>
</feature>
<name>A0A7N4NS00_SARHA</name>
<feature type="compositionally biased region" description="Polar residues" evidence="7">
    <location>
        <begin position="1"/>
        <end position="24"/>
    </location>
</feature>
<evidence type="ECO:0000256" key="3">
    <source>
        <dbReference type="ARBA" id="ARBA00023130"/>
    </source>
</evidence>
<keyword evidence="10" id="KW-1185">Reference proteome</keyword>
<dbReference type="InterPro" id="IPR003599">
    <property type="entry name" value="Ig_sub"/>
</dbReference>
<protein>
    <recommendedName>
        <fullName evidence="8">Ig-like domain-containing protein</fullName>
    </recommendedName>
</protein>
<dbReference type="InterPro" id="IPR013783">
    <property type="entry name" value="Ig-like_fold"/>
</dbReference>
<dbReference type="Ensembl" id="ENSSHAT00000039131.1">
    <property type="protein sequence ID" value="ENSSHAP00000027574.1"/>
    <property type="gene ID" value="ENSSHAG00000029258.1"/>
</dbReference>
<evidence type="ECO:0000259" key="8">
    <source>
        <dbReference type="PROSITE" id="PS50835"/>
    </source>
</evidence>
<keyword evidence="2" id="KW-0391">Immunity</keyword>
<evidence type="ECO:0000313" key="10">
    <source>
        <dbReference type="Proteomes" id="UP000007648"/>
    </source>
</evidence>
<reference evidence="9 10" key="1">
    <citation type="journal article" date="2011" name="Proc. Natl. Acad. Sci. U.S.A.">
        <title>Genetic diversity and population structure of the endangered marsupial Sarcophilus harrisii (Tasmanian devil).</title>
        <authorList>
            <person name="Miller W."/>
            <person name="Hayes V.M."/>
            <person name="Ratan A."/>
            <person name="Petersen D.C."/>
            <person name="Wittekindt N.E."/>
            <person name="Miller J."/>
            <person name="Walenz B."/>
            <person name="Knight J."/>
            <person name="Qi J."/>
            <person name="Zhao F."/>
            <person name="Wang Q."/>
            <person name="Bedoya-Reina O.C."/>
            <person name="Katiyar N."/>
            <person name="Tomsho L.P."/>
            <person name="Kasson L.M."/>
            <person name="Hardie R.A."/>
            <person name="Woodbridge P."/>
            <person name="Tindall E.A."/>
            <person name="Bertelsen M.F."/>
            <person name="Dixon D."/>
            <person name="Pyecroft S."/>
            <person name="Helgen K.M."/>
            <person name="Lesk A.M."/>
            <person name="Pringle T.H."/>
            <person name="Patterson N."/>
            <person name="Zhang Y."/>
            <person name="Kreiss A."/>
            <person name="Woods G.M."/>
            <person name="Jones M.E."/>
            <person name="Schuster S.C."/>
        </authorList>
    </citation>
    <scope>NUCLEOTIDE SEQUENCE [LARGE SCALE GENOMIC DNA]</scope>
</reference>
<dbReference type="Proteomes" id="UP000007648">
    <property type="component" value="Unassembled WGS sequence"/>
</dbReference>